<comment type="caution">
    <text evidence="6">The sequence shown here is derived from an EMBL/GenBank/DDBJ whole genome shotgun (WGS) entry which is preliminary data.</text>
</comment>
<dbReference type="PANTHER" id="PTHR43335">
    <property type="entry name" value="ABC TRANSPORTER, ATP-BINDING PROTEIN"/>
    <property type="match status" value="1"/>
</dbReference>
<keyword evidence="7" id="KW-1185">Reference proteome</keyword>
<dbReference type="PROSITE" id="PS50893">
    <property type="entry name" value="ABC_TRANSPORTER_2"/>
    <property type="match status" value="1"/>
</dbReference>
<evidence type="ECO:0000256" key="4">
    <source>
        <dbReference type="ARBA" id="ARBA00022840"/>
    </source>
</evidence>
<dbReference type="RefSeq" id="WP_152271161.1">
    <property type="nucleotide sequence ID" value="NZ_VTFX01000001.1"/>
</dbReference>
<evidence type="ECO:0000313" key="7">
    <source>
        <dbReference type="Proteomes" id="UP000326852"/>
    </source>
</evidence>
<dbReference type="EMBL" id="VTFX01000001">
    <property type="protein sequence ID" value="KAD4059904.1"/>
    <property type="molecule type" value="Genomic_DNA"/>
</dbReference>
<evidence type="ECO:0000256" key="1">
    <source>
        <dbReference type="ARBA" id="ARBA00005417"/>
    </source>
</evidence>
<evidence type="ECO:0000259" key="5">
    <source>
        <dbReference type="PROSITE" id="PS50893"/>
    </source>
</evidence>
<dbReference type="Pfam" id="PF00005">
    <property type="entry name" value="ABC_tran"/>
    <property type="match status" value="1"/>
</dbReference>
<dbReference type="InterPro" id="IPR027417">
    <property type="entry name" value="P-loop_NTPase"/>
</dbReference>
<evidence type="ECO:0000256" key="2">
    <source>
        <dbReference type="ARBA" id="ARBA00022448"/>
    </source>
</evidence>
<accession>A0A5N6MS32</accession>
<protein>
    <submittedName>
        <fullName evidence="6">ATP-binding cassette domain-containing protein</fullName>
    </submittedName>
</protein>
<keyword evidence="2" id="KW-0813">Transport</keyword>
<reference evidence="6 7" key="1">
    <citation type="submission" date="2019-08" db="EMBL/GenBank/DDBJ databases">
        <title>Arthrobacter sp. nov., isolated from plateau pika and Tibetan wild ass.</title>
        <authorList>
            <person name="Ge Y."/>
        </authorList>
    </citation>
    <scope>NUCLEOTIDE SEQUENCE [LARGE SCALE GENOMIC DNA]</scope>
    <source>
        <strain evidence="6 7">785</strain>
    </source>
</reference>
<evidence type="ECO:0000256" key="3">
    <source>
        <dbReference type="ARBA" id="ARBA00022741"/>
    </source>
</evidence>
<dbReference type="InterPro" id="IPR017871">
    <property type="entry name" value="ABC_transporter-like_CS"/>
</dbReference>
<proteinExistence type="inferred from homology"/>
<feature type="domain" description="ABC transporter" evidence="5">
    <location>
        <begin position="8"/>
        <end position="226"/>
    </location>
</feature>
<dbReference type="InterPro" id="IPR003593">
    <property type="entry name" value="AAA+_ATPase"/>
</dbReference>
<dbReference type="SUPFAM" id="SSF52540">
    <property type="entry name" value="P-loop containing nucleoside triphosphate hydrolases"/>
    <property type="match status" value="1"/>
</dbReference>
<dbReference type="InterPro" id="IPR003439">
    <property type="entry name" value="ABC_transporter-like_ATP-bd"/>
</dbReference>
<dbReference type="GO" id="GO:0005524">
    <property type="term" value="F:ATP binding"/>
    <property type="evidence" value="ECO:0007669"/>
    <property type="project" value="UniProtKB-KW"/>
</dbReference>
<organism evidence="6 7">
    <name type="scientific">Arthrobacter yangruifuii</name>
    <dbReference type="NCBI Taxonomy" id="2606616"/>
    <lineage>
        <taxon>Bacteria</taxon>
        <taxon>Bacillati</taxon>
        <taxon>Actinomycetota</taxon>
        <taxon>Actinomycetes</taxon>
        <taxon>Micrococcales</taxon>
        <taxon>Micrococcaceae</taxon>
        <taxon>Arthrobacter</taxon>
    </lineage>
</organism>
<dbReference type="Gene3D" id="3.40.50.300">
    <property type="entry name" value="P-loop containing nucleotide triphosphate hydrolases"/>
    <property type="match status" value="1"/>
</dbReference>
<keyword evidence="3" id="KW-0547">Nucleotide-binding</keyword>
<dbReference type="Proteomes" id="UP000326852">
    <property type="component" value="Unassembled WGS sequence"/>
</dbReference>
<gene>
    <name evidence="6" type="ORF">GD627_02125</name>
</gene>
<name>A0A5N6MS32_9MICC</name>
<dbReference type="PANTHER" id="PTHR43335:SF4">
    <property type="entry name" value="ABC TRANSPORTER, ATP-BINDING PROTEIN"/>
    <property type="match status" value="1"/>
</dbReference>
<dbReference type="SMART" id="SM00382">
    <property type="entry name" value="AAA"/>
    <property type="match status" value="1"/>
</dbReference>
<evidence type="ECO:0000313" key="6">
    <source>
        <dbReference type="EMBL" id="KAD4059904.1"/>
    </source>
</evidence>
<dbReference type="AlphaFoldDB" id="A0A5N6MS32"/>
<dbReference type="PROSITE" id="PS00211">
    <property type="entry name" value="ABC_TRANSPORTER_1"/>
    <property type="match status" value="1"/>
</dbReference>
<keyword evidence="4 6" id="KW-0067">ATP-binding</keyword>
<dbReference type="GO" id="GO:0016887">
    <property type="term" value="F:ATP hydrolysis activity"/>
    <property type="evidence" value="ECO:0007669"/>
    <property type="project" value="InterPro"/>
</dbReference>
<comment type="similarity">
    <text evidence="1">Belongs to the ABC transporter superfamily.</text>
</comment>
<sequence length="228" mass="24197">MTAAGAVLEISQLLVGYAGAPVCGAITARADAGEILGVVGFNGAGKSTAARTIAGKQQMLDGEVRLHGLPVNEDAIPFRREVAALFDEDAFFPSLSLREHLQLVARGHSVPDPDAAVDAELDFFGLQDRAGAVPDSISSGQRRRLLLASAFIRPSSLLILDEPEQRLDPVMRERVGLRIRKYADDGGTVLLVTHDPALLLATAGRCLLIDDEVREIDPARAAAEIAGK</sequence>